<comment type="caution">
    <text evidence="14">The sequence shown here is derived from an EMBL/GenBank/DDBJ whole genome shotgun (WGS) entry which is preliminary data.</text>
</comment>
<dbReference type="RefSeq" id="WP_380861960.1">
    <property type="nucleotide sequence ID" value="NZ_JBHRXV010000011.1"/>
</dbReference>
<comment type="similarity">
    <text evidence="3 12">Belongs to the ExbD/TolR family.</text>
</comment>
<keyword evidence="10 13" id="KW-1133">Transmembrane helix</keyword>
<protein>
    <submittedName>
        <fullName evidence="14">ExbD/TolR family protein</fullName>
    </submittedName>
</protein>
<evidence type="ECO:0000256" key="1">
    <source>
        <dbReference type="ARBA" id="ARBA00003540"/>
    </source>
</evidence>
<sequence>MAMSTGDSGSGGGEMVDINTTPLIDVMLVLLIMFIITIPIQTHAVKLDLPSNQQTPPTEMVDPVINRLEIDFLNDIYWNQTKVTEAQVRGYLKQAAEMDPQPELHLKPDALARYEIVNRVMADAQKAGVTKMGFVGNEAYAQ</sequence>
<keyword evidence="5 12" id="KW-0813">Transport</keyword>
<keyword evidence="9 12" id="KW-0653">Protein transport</keyword>
<keyword evidence="6" id="KW-1003">Cell membrane</keyword>
<dbReference type="Gene3D" id="3.30.420.270">
    <property type="match status" value="1"/>
</dbReference>
<evidence type="ECO:0000256" key="13">
    <source>
        <dbReference type="SAM" id="Phobius"/>
    </source>
</evidence>
<feature type="transmembrane region" description="Helical" evidence="13">
    <location>
        <begin position="20"/>
        <end position="40"/>
    </location>
</feature>
<comment type="function">
    <text evidence="1">Involved in the TonB-dependent energy-dependent transport of various receptor-bound substrates.</text>
</comment>
<name>A0ABV7XEF5_9SPHN</name>
<keyword evidence="11 13" id="KW-0472">Membrane</keyword>
<evidence type="ECO:0000256" key="10">
    <source>
        <dbReference type="ARBA" id="ARBA00022989"/>
    </source>
</evidence>
<evidence type="ECO:0000256" key="2">
    <source>
        <dbReference type="ARBA" id="ARBA00004249"/>
    </source>
</evidence>
<dbReference type="EMBL" id="JBHRXV010000011">
    <property type="protein sequence ID" value="MFC3713453.1"/>
    <property type="molecule type" value="Genomic_DNA"/>
</dbReference>
<dbReference type="Pfam" id="PF02472">
    <property type="entry name" value="ExbD"/>
    <property type="match status" value="1"/>
</dbReference>
<evidence type="ECO:0000256" key="12">
    <source>
        <dbReference type="RuleBase" id="RU003879"/>
    </source>
</evidence>
<keyword evidence="15" id="KW-1185">Reference proteome</keyword>
<proteinExistence type="inferred from homology"/>
<evidence type="ECO:0000313" key="15">
    <source>
        <dbReference type="Proteomes" id="UP001595615"/>
    </source>
</evidence>
<keyword evidence="8 12" id="KW-0812">Transmembrane</keyword>
<evidence type="ECO:0000256" key="5">
    <source>
        <dbReference type="ARBA" id="ARBA00022448"/>
    </source>
</evidence>
<dbReference type="InterPro" id="IPR003400">
    <property type="entry name" value="ExbD"/>
</dbReference>
<keyword evidence="7" id="KW-0997">Cell inner membrane</keyword>
<evidence type="ECO:0000256" key="9">
    <source>
        <dbReference type="ARBA" id="ARBA00022927"/>
    </source>
</evidence>
<gene>
    <name evidence="14" type="ORF">ACFOMD_12780</name>
</gene>
<evidence type="ECO:0000313" key="14">
    <source>
        <dbReference type="EMBL" id="MFC3713453.1"/>
    </source>
</evidence>
<dbReference type="Proteomes" id="UP001595615">
    <property type="component" value="Unassembled WGS sequence"/>
</dbReference>
<evidence type="ECO:0000256" key="7">
    <source>
        <dbReference type="ARBA" id="ARBA00022519"/>
    </source>
</evidence>
<comment type="subcellular location">
    <subcellularLocation>
        <location evidence="2">Cell inner membrane</location>
        <topology evidence="2">Single-pass type II membrane protein</topology>
    </subcellularLocation>
    <subcellularLocation>
        <location evidence="12">Cell membrane</location>
        <topology evidence="12">Single-pass type II membrane protein</topology>
    </subcellularLocation>
</comment>
<comment type="subunit">
    <text evidence="4">The accessory proteins ExbB and ExbD seem to form a complex with TonB.</text>
</comment>
<evidence type="ECO:0000256" key="4">
    <source>
        <dbReference type="ARBA" id="ARBA00011471"/>
    </source>
</evidence>
<organism evidence="14 15">
    <name type="scientific">Sphingoaurantiacus capsulatus</name>
    <dbReference type="NCBI Taxonomy" id="1771310"/>
    <lineage>
        <taxon>Bacteria</taxon>
        <taxon>Pseudomonadati</taxon>
        <taxon>Pseudomonadota</taxon>
        <taxon>Alphaproteobacteria</taxon>
        <taxon>Sphingomonadales</taxon>
        <taxon>Sphingosinicellaceae</taxon>
        <taxon>Sphingoaurantiacus</taxon>
    </lineage>
</organism>
<evidence type="ECO:0000256" key="6">
    <source>
        <dbReference type="ARBA" id="ARBA00022475"/>
    </source>
</evidence>
<evidence type="ECO:0000256" key="11">
    <source>
        <dbReference type="ARBA" id="ARBA00023136"/>
    </source>
</evidence>
<dbReference type="PANTHER" id="PTHR30558:SF12">
    <property type="entry name" value="BIOPOLYMER TRANSPORT PROTEIN EXBD"/>
    <property type="match status" value="1"/>
</dbReference>
<accession>A0ABV7XEF5</accession>
<reference evidence="15" key="1">
    <citation type="journal article" date="2019" name="Int. J. Syst. Evol. Microbiol.">
        <title>The Global Catalogue of Microorganisms (GCM) 10K type strain sequencing project: providing services to taxonomists for standard genome sequencing and annotation.</title>
        <authorList>
            <consortium name="The Broad Institute Genomics Platform"/>
            <consortium name="The Broad Institute Genome Sequencing Center for Infectious Disease"/>
            <person name="Wu L."/>
            <person name="Ma J."/>
        </authorList>
    </citation>
    <scope>NUCLEOTIDE SEQUENCE [LARGE SCALE GENOMIC DNA]</scope>
    <source>
        <strain evidence="15">KCTC 42644</strain>
    </source>
</reference>
<evidence type="ECO:0000256" key="8">
    <source>
        <dbReference type="ARBA" id="ARBA00022692"/>
    </source>
</evidence>
<dbReference type="PANTHER" id="PTHR30558">
    <property type="entry name" value="EXBD MEMBRANE COMPONENT OF PMF-DRIVEN MACROMOLECULE IMPORT SYSTEM"/>
    <property type="match status" value="1"/>
</dbReference>
<evidence type="ECO:0000256" key="3">
    <source>
        <dbReference type="ARBA" id="ARBA00005811"/>
    </source>
</evidence>